<dbReference type="InterPro" id="IPR038434">
    <property type="entry name" value="YARHG_sf"/>
</dbReference>
<accession>A0A426DHG8</accession>
<sequence length="339" mass="37549">METLLGQPEDYAVELGLKNSEGNPAYTGLDGSVQAVYQEGNLVNIVIQSSGEEGPSFHGIRIGMPKEEAAGKMSDAYPEIVDSGESIQFMNLDTKRNVVCGLNGNNVANINVSFLSDEEIGNYRQAREEQMRAQYIFPDSNSRYLSEEEVRGVETDRLFIGRNEIFARHGYLFQDEGLQQHFNSMPWYSGTVTAEQFNADAVFNDFEKKNAELIKRIEDEVAGTSNVPGQFIGSRGVYICTTPRSFTGKIEILSVGDSSIQYSLGALEMPQAIVTEEALITGNNTAQANLYGYEITFTWSDAENMYVTSAGELTGMDSGTIMEITTGMGYIWSTEFNRW</sequence>
<proteinExistence type="predicted"/>
<dbReference type="InterPro" id="IPR025582">
    <property type="entry name" value="YARHG_dom"/>
</dbReference>
<dbReference type="EMBL" id="RHJS01000002">
    <property type="protein sequence ID" value="RRK32249.1"/>
    <property type="molecule type" value="Genomic_DNA"/>
</dbReference>
<evidence type="ECO:0000259" key="1">
    <source>
        <dbReference type="SMART" id="SM01324"/>
    </source>
</evidence>
<dbReference type="SMART" id="SM01324">
    <property type="entry name" value="YARHG"/>
    <property type="match status" value="1"/>
</dbReference>
<dbReference type="Gene3D" id="1.20.58.1690">
    <property type="match status" value="1"/>
</dbReference>
<dbReference type="Proteomes" id="UP000274920">
    <property type="component" value="Unassembled WGS sequence"/>
</dbReference>
<reference evidence="2" key="1">
    <citation type="submission" date="2018-10" db="EMBL/GenBank/DDBJ databases">
        <title>Schaedlerella arabinophila gen. nov. sp. nov., isolated from the mouse intestinal tract and comparative analysis with the genome of the closely related altered Schaedler flora strain ASF502.</title>
        <authorList>
            <person name="Miyake S."/>
            <person name="Soh M."/>
            <person name="Seedorf H."/>
        </authorList>
    </citation>
    <scope>NUCLEOTIDE SEQUENCE [LARGE SCALE GENOMIC DNA]</scope>
    <source>
        <strain evidence="2">DSM 106076</strain>
    </source>
</reference>
<name>A0A426DHG8_9FIRM</name>
<gene>
    <name evidence="2" type="ORF">EBB54_13415</name>
</gene>
<dbReference type="Pfam" id="PF13308">
    <property type="entry name" value="YARHG"/>
    <property type="match status" value="1"/>
</dbReference>
<dbReference type="RefSeq" id="WP_125127744.1">
    <property type="nucleotide sequence ID" value="NZ_RHJS01000002.1"/>
</dbReference>
<dbReference type="AlphaFoldDB" id="A0A426DHG8"/>
<feature type="domain" description="YARHG" evidence="1">
    <location>
        <begin position="133"/>
        <end position="219"/>
    </location>
</feature>
<organism evidence="2 3">
    <name type="scientific">Schaedlerella arabinosiphila</name>
    <dbReference type="NCBI Taxonomy" id="2044587"/>
    <lineage>
        <taxon>Bacteria</taxon>
        <taxon>Bacillati</taxon>
        <taxon>Bacillota</taxon>
        <taxon>Clostridia</taxon>
        <taxon>Lachnospirales</taxon>
        <taxon>Lachnospiraceae</taxon>
        <taxon>Schaedlerella</taxon>
    </lineage>
</organism>
<protein>
    <submittedName>
        <fullName evidence="2">YARHG domain-containing protein</fullName>
    </submittedName>
</protein>
<evidence type="ECO:0000313" key="3">
    <source>
        <dbReference type="Proteomes" id="UP000274920"/>
    </source>
</evidence>
<comment type="caution">
    <text evidence="2">The sequence shown here is derived from an EMBL/GenBank/DDBJ whole genome shotgun (WGS) entry which is preliminary data.</text>
</comment>
<evidence type="ECO:0000313" key="2">
    <source>
        <dbReference type="EMBL" id="RRK32249.1"/>
    </source>
</evidence>
<keyword evidence="3" id="KW-1185">Reference proteome</keyword>